<dbReference type="eggNOG" id="ENOG5032ZDZ">
    <property type="taxonomic scope" value="Bacteria"/>
</dbReference>
<accession>A0LVL5</accession>
<dbReference type="RefSeq" id="WP_011720538.1">
    <property type="nucleotide sequence ID" value="NC_008578.1"/>
</dbReference>
<dbReference type="STRING" id="351607.Acel_1703"/>
<keyword evidence="2" id="KW-1185">Reference proteome</keyword>
<sequence>MKLMSGTGLDPDSGLMTLERTATQPSTRAAYEDGDHERFAHYARKDDILEATVNGTPIRALCGKIWVPSRDPSRFPVCPECKEIYDNVLRD</sequence>
<name>A0LVL5_ACIC1</name>
<dbReference type="AlphaFoldDB" id="A0LVL5"/>
<dbReference type="Pfam" id="PF11238">
    <property type="entry name" value="DUF3039"/>
    <property type="match status" value="1"/>
</dbReference>
<proteinExistence type="predicted"/>
<evidence type="ECO:0000313" key="2">
    <source>
        <dbReference type="Proteomes" id="UP000008221"/>
    </source>
</evidence>
<dbReference type="HOGENOM" id="CLU_142113_3_0_11"/>
<dbReference type="EMBL" id="CP000481">
    <property type="protein sequence ID" value="ABK53475.1"/>
    <property type="molecule type" value="Genomic_DNA"/>
</dbReference>
<organism evidence="1 2">
    <name type="scientific">Acidothermus cellulolyticus (strain ATCC 43068 / DSM 8971 / 11B)</name>
    <dbReference type="NCBI Taxonomy" id="351607"/>
    <lineage>
        <taxon>Bacteria</taxon>
        <taxon>Bacillati</taxon>
        <taxon>Actinomycetota</taxon>
        <taxon>Actinomycetes</taxon>
        <taxon>Acidothermales</taxon>
        <taxon>Acidothermaceae</taxon>
        <taxon>Acidothermus</taxon>
    </lineage>
</organism>
<dbReference type="KEGG" id="ace:Acel_1703"/>
<dbReference type="InterPro" id="IPR021400">
    <property type="entry name" value="DUF3039"/>
</dbReference>
<gene>
    <name evidence="1" type="ordered locus">Acel_1703</name>
</gene>
<evidence type="ECO:0000313" key="1">
    <source>
        <dbReference type="EMBL" id="ABK53475.1"/>
    </source>
</evidence>
<dbReference type="Proteomes" id="UP000008221">
    <property type="component" value="Chromosome"/>
</dbReference>
<protein>
    <recommendedName>
        <fullName evidence="3">DUF3039 domain-containing protein</fullName>
    </recommendedName>
</protein>
<reference evidence="1 2" key="1">
    <citation type="journal article" date="2009" name="Genome Res.">
        <title>Complete genome of the cellulolytic thermophile Acidothermus cellulolyticus 11B provides insights into its ecophysiological and evolutionary adaptations.</title>
        <authorList>
            <person name="Barabote R.D."/>
            <person name="Xie G."/>
            <person name="Leu D.H."/>
            <person name="Normand P."/>
            <person name="Necsulea A."/>
            <person name="Daubin V."/>
            <person name="Medigue C."/>
            <person name="Adney W.S."/>
            <person name="Xu X.C."/>
            <person name="Lapidus A."/>
            <person name="Parales R.E."/>
            <person name="Detter C."/>
            <person name="Pujic P."/>
            <person name="Bruce D."/>
            <person name="Lavire C."/>
            <person name="Challacombe J.F."/>
            <person name="Brettin T.S."/>
            <person name="Berry A.M."/>
        </authorList>
    </citation>
    <scope>NUCLEOTIDE SEQUENCE [LARGE SCALE GENOMIC DNA]</scope>
    <source>
        <strain evidence="2">ATCC 43068 / DSM 8971 / 11B</strain>
    </source>
</reference>
<evidence type="ECO:0008006" key="3">
    <source>
        <dbReference type="Google" id="ProtNLM"/>
    </source>
</evidence>
<dbReference type="InParanoid" id="A0LVL5"/>